<dbReference type="AlphaFoldDB" id="A0A8S9YXQ3"/>
<sequence length="725" mass="84436">METASCTARRLLISSDTLKNFRNQSEWIRDVTYQLWSLHPIASRMLTHLTKLYEELNLINKIPQPSSDLCREPTSWNCVFQFNWARLVCWTRNLLIELHHQADIIENSELSLNLHHTWLPFVRERLLAVNATASVHEIDVDFFSKEFDRLASLYLELIGEKGCQVEEINRKLQWIRGDLSTNNNGLLFDRLLDREQQLWSAYQSLKLQVEQRRHLACQQFMQFVERLSDERTSTDQLLTKWHSDLFKRLKVLKLSLLQMTSSSVVLRLNEPGAFSKTTDLTIHVVIKPRDLNGRIRELDRWLCTMRQQLDYHDKTILNTWHQWEMTESALDRSEGELDFLIQSVSHFRPLPLIENHSECPRNYLLRSVGRIKHLITDRTECWRTHSESEKRSASETVTEWSKSEVYSQYAYIGSRLISYLQQIDRPTELITDVIQHIHSRLDTYAEIRTGLLNKIAIADKTLQQLLDQTHEFSRLCALCHQSLSYSTQKMRRELIEKEPDITDLDTHSTVILNEIPSLTRLVRLGFHQSVLAASSNVESPLGQLNSLVNEITNTADSQTSAYFHSAVHSLVKSFYGLYNLTTSSLTESQRKRSFWCYYERTFGELKLHSGYYFPPYNRNEYNTVLSKLFTLRTELTTLALQLSSPSVLADMDTVLSNPLNEELMTRMQLNDFNDIAETELQPEIEVIQTNNGKWTLDSLARLCAAQEVCIENVSWIPINSLLTID</sequence>
<dbReference type="Proteomes" id="UP000822476">
    <property type="component" value="Unassembled WGS sequence"/>
</dbReference>
<organism evidence="1 2">
    <name type="scientific">Paragonimus skrjabini miyazakii</name>
    <dbReference type="NCBI Taxonomy" id="59628"/>
    <lineage>
        <taxon>Eukaryota</taxon>
        <taxon>Metazoa</taxon>
        <taxon>Spiralia</taxon>
        <taxon>Lophotrochozoa</taxon>
        <taxon>Platyhelminthes</taxon>
        <taxon>Trematoda</taxon>
        <taxon>Digenea</taxon>
        <taxon>Plagiorchiida</taxon>
        <taxon>Troglotremata</taxon>
        <taxon>Troglotrematidae</taxon>
        <taxon>Paragonimus</taxon>
    </lineage>
</organism>
<protein>
    <submittedName>
        <fullName evidence="1">Uncharacterized protein</fullName>
    </submittedName>
</protein>
<evidence type="ECO:0000313" key="1">
    <source>
        <dbReference type="EMBL" id="KAF7258166.1"/>
    </source>
</evidence>
<name>A0A8S9YXQ3_9TREM</name>
<dbReference type="OrthoDB" id="6266647at2759"/>
<gene>
    <name evidence="1" type="ORF">EG68_04893</name>
</gene>
<dbReference type="EMBL" id="JTDE01001904">
    <property type="protein sequence ID" value="KAF7258166.1"/>
    <property type="molecule type" value="Genomic_DNA"/>
</dbReference>
<evidence type="ECO:0000313" key="2">
    <source>
        <dbReference type="Proteomes" id="UP000822476"/>
    </source>
</evidence>
<accession>A0A8S9YXQ3</accession>
<keyword evidence="2" id="KW-1185">Reference proteome</keyword>
<proteinExistence type="predicted"/>
<reference evidence="1" key="1">
    <citation type="submission" date="2019-07" db="EMBL/GenBank/DDBJ databases">
        <title>Annotation for the trematode Paragonimus miyazaki's.</title>
        <authorList>
            <person name="Choi Y.-J."/>
        </authorList>
    </citation>
    <scope>NUCLEOTIDE SEQUENCE</scope>
    <source>
        <strain evidence="1">Japan</strain>
    </source>
</reference>
<comment type="caution">
    <text evidence="1">The sequence shown here is derived from an EMBL/GenBank/DDBJ whole genome shotgun (WGS) entry which is preliminary data.</text>
</comment>